<name>A0A0D6Q056_KOMEU</name>
<evidence type="ECO:0000313" key="2">
    <source>
        <dbReference type="Proteomes" id="UP000032675"/>
    </source>
</evidence>
<evidence type="ECO:0000313" key="1">
    <source>
        <dbReference type="EMBL" id="GAN96952.1"/>
    </source>
</evidence>
<organism evidence="1 2">
    <name type="scientific">Komagataeibacter europaeus NBRC 3261</name>
    <dbReference type="NCBI Taxonomy" id="1234669"/>
    <lineage>
        <taxon>Bacteria</taxon>
        <taxon>Pseudomonadati</taxon>
        <taxon>Pseudomonadota</taxon>
        <taxon>Alphaproteobacteria</taxon>
        <taxon>Acetobacterales</taxon>
        <taxon>Acetobacteraceae</taxon>
        <taxon>Komagataeibacter</taxon>
    </lineage>
</organism>
<protein>
    <submittedName>
        <fullName evidence="1">Uncharacterized protein</fullName>
    </submittedName>
</protein>
<sequence length="44" mass="5226">MGTRLPMMLPDGPNQCLNLDFMPDALDSGWRFRMRSFRTDLMKY</sequence>
<gene>
    <name evidence="1" type="ORF">Geu3261_0131_002</name>
</gene>
<dbReference type="Proteomes" id="UP000032675">
    <property type="component" value="Unassembled WGS sequence"/>
</dbReference>
<dbReference type="AlphaFoldDB" id="A0A0D6Q056"/>
<reference evidence="1 2" key="1">
    <citation type="submission" date="2012-11" db="EMBL/GenBank/DDBJ databases">
        <title>Whole genome sequence of Gluconacetobacter europaeus NBRC3261.</title>
        <authorList>
            <person name="Azuma Y."/>
            <person name="Higashiura N."/>
            <person name="Hirakawa H."/>
            <person name="Matsushita K."/>
        </authorList>
    </citation>
    <scope>NUCLEOTIDE SEQUENCE [LARGE SCALE GENOMIC DNA]</scope>
    <source>
        <strain evidence="1 2">NBRC 3261</strain>
    </source>
</reference>
<dbReference type="EMBL" id="BANI01000115">
    <property type="protein sequence ID" value="GAN96952.1"/>
    <property type="molecule type" value="Genomic_DNA"/>
</dbReference>
<proteinExistence type="predicted"/>
<accession>A0A0D6Q056</accession>
<comment type="caution">
    <text evidence="1">The sequence shown here is derived from an EMBL/GenBank/DDBJ whole genome shotgun (WGS) entry which is preliminary data.</text>
</comment>